<gene>
    <name evidence="3" type="ORF">SVUK_LOCUS5833</name>
</gene>
<name>A0A3P7KIN3_STRVU</name>
<feature type="transmembrane region" description="Helical" evidence="2">
    <location>
        <begin position="6"/>
        <end position="31"/>
    </location>
</feature>
<keyword evidence="2" id="KW-0472">Membrane</keyword>
<evidence type="ECO:0000256" key="2">
    <source>
        <dbReference type="SAM" id="Phobius"/>
    </source>
</evidence>
<evidence type="ECO:0000256" key="1">
    <source>
        <dbReference type="SAM" id="MobiDB-lite"/>
    </source>
</evidence>
<organism evidence="3 4">
    <name type="scientific">Strongylus vulgaris</name>
    <name type="common">Blood worm</name>
    <dbReference type="NCBI Taxonomy" id="40348"/>
    <lineage>
        <taxon>Eukaryota</taxon>
        <taxon>Metazoa</taxon>
        <taxon>Ecdysozoa</taxon>
        <taxon>Nematoda</taxon>
        <taxon>Chromadorea</taxon>
        <taxon>Rhabditida</taxon>
        <taxon>Rhabditina</taxon>
        <taxon>Rhabditomorpha</taxon>
        <taxon>Strongyloidea</taxon>
        <taxon>Strongylidae</taxon>
        <taxon>Strongylus</taxon>
    </lineage>
</organism>
<dbReference type="AlphaFoldDB" id="A0A3P7KIN3"/>
<dbReference type="EMBL" id="UYYB01017812">
    <property type="protein sequence ID" value="VDM70835.1"/>
    <property type="molecule type" value="Genomic_DNA"/>
</dbReference>
<feature type="region of interest" description="Disordered" evidence="1">
    <location>
        <begin position="40"/>
        <end position="59"/>
    </location>
</feature>
<evidence type="ECO:0000313" key="4">
    <source>
        <dbReference type="Proteomes" id="UP000270094"/>
    </source>
</evidence>
<protein>
    <submittedName>
        <fullName evidence="3">Uncharacterized protein</fullName>
    </submittedName>
</protein>
<keyword evidence="2" id="KW-0812">Transmembrane</keyword>
<reference evidence="3 4" key="1">
    <citation type="submission" date="2018-11" db="EMBL/GenBank/DDBJ databases">
        <authorList>
            <consortium name="Pathogen Informatics"/>
        </authorList>
    </citation>
    <scope>NUCLEOTIDE SEQUENCE [LARGE SCALE GENOMIC DNA]</scope>
</reference>
<dbReference type="Proteomes" id="UP000270094">
    <property type="component" value="Unassembled WGS sequence"/>
</dbReference>
<keyword evidence="4" id="KW-1185">Reference proteome</keyword>
<keyword evidence="2" id="KW-1133">Transmembrane helix</keyword>
<evidence type="ECO:0000313" key="3">
    <source>
        <dbReference type="EMBL" id="VDM70835.1"/>
    </source>
</evidence>
<accession>A0A3P7KIN3</accession>
<sequence>MQSQKNWFISAIAGLAVAGVLALLLSILVCYMRSRPEGVYKTNEGECSPSRSEEPLVNGMPAGGKEYFC</sequence>
<proteinExistence type="predicted"/>